<keyword evidence="1" id="KW-1185">Reference proteome</keyword>
<organism evidence="1 2">
    <name type="scientific">Strongyloides papillosus</name>
    <name type="common">Intestinal threadworm</name>
    <dbReference type="NCBI Taxonomy" id="174720"/>
    <lineage>
        <taxon>Eukaryota</taxon>
        <taxon>Metazoa</taxon>
        <taxon>Ecdysozoa</taxon>
        <taxon>Nematoda</taxon>
        <taxon>Chromadorea</taxon>
        <taxon>Rhabditida</taxon>
        <taxon>Tylenchina</taxon>
        <taxon>Panagrolaimomorpha</taxon>
        <taxon>Strongyloidoidea</taxon>
        <taxon>Strongyloididae</taxon>
        <taxon>Strongyloides</taxon>
    </lineage>
</organism>
<evidence type="ECO:0000313" key="1">
    <source>
        <dbReference type="Proteomes" id="UP000046392"/>
    </source>
</evidence>
<evidence type="ECO:0000313" key="2">
    <source>
        <dbReference type="WBParaSite" id="SPAL_0000724500.1"/>
    </source>
</evidence>
<dbReference type="AlphaFoldDB" id="A0A0N5BMW2"/>
<name>A0A0N5BMW2_STREA</name>
<reference evidence="2" key="1">
    <citation type="submission" date="2017-02" db="UniProtKB">
        <authorList>
            <consortium name="WormBaseParasite"/>
        </authorList>
    </citation>
    <scope>IDENTIFICATION</scope>
</reference>
<protein>
    <submittedName>
        <fullName evidence="2">MULE domain-containing protein</fullName>
    </submittedName>
</protein>
<dbReference type="Proteomes" id="UP000046392">
    <property type="component" value="Unplaced"/>
</dbReference>
<accession>A0A0N5BMW2</accession>
<proteinExistence type="predicted"/>
<sequence>MSDKDDAFLKVCKRCFVNWRQKLCVFHYMKNIRKNAIKKFFYSTKKKVYDTRFAKKFYDQDKKAQYYLNILYRIPFLRACDILNVWKDLKSKLQNHSNARRNFSEYYGNEWIKPNLSYSVQMLSCNGSFFRTTNPAEQEHSQLKKSLLFRSHGSFNGFVKSLKKWDLHEAT</sequence>
<dbReference type="WBParaSite" id="SPAL_0000724500.1">
    <property type="protein sequence ID" value="SPAL_0000724500.1"/>
    <property type="gene ID" value="SPAL_0000724500"/>
</dbReference>